<organism evidence="2 3">
    <name type="scientific">Fopius arisanus</name>
    <dbReference type="NCBI Taxonomy" id="64838"/>
    <lineage>
        <taxon>Eukaryota</taxon>
        <taxon>Metazoa</taxon>
        <taxon>Ecdysozoa</taxon>
        <taxon>Arthropoda</taxon>
        <taxon>Hexapoda</taxon>
        <taxon>Insecta</taxon>
        <taxon>Pterygota</taxon>
        <taxon>Neoptera</taxon>
        <taxon>Endopterygota</taxon>
        <taxon>Hymenoptera</taxon>
        <taxon>Apocrita</taxon>
        <taxon>Ichneumonoidea</taxon>
        <taxon>Braconidae</taxon>
        <taxon>Opiinae</taxon>
        <taxon>Fopius</taxon>
    </lineage>
</organism>
<keyword evidence="2" id="KW-1185">Reference proteome</keyword>
<feature type="signal peptide" evidence="1">
    <location>
        <begin position="1"/>
        <end position="25"/>
    </location>
</feature>
<proteinExistence type="predicted"/>
<reference evidence="3" key="1">
    <citation type="submission" date="2025-08" db="UniProtKB">
        <authorList>
            <consortium name="RefSeq"/>
        </authorList>
    </citation>
    <scope>IDENTIFICATION</scope>
    <source>
        <strain evidence="3">USDA-PBARC FA_bdor</strain>
        <tissue evidence="3">Whole organism</tissue>
    </source>
</reference>
<dbReference type="OrthoDB" id="7673025at2759"/>
<name>A0A9R1U2C6_9HYME</name>
<dbReference type="GeneID" id="105267451"/>
<protein>
    <submittedName>
        <fullName evidence="3">Uncharacterized protein</fullName>
    </submittedName>
</protein>
<dbReference type="KEGG" id="fas:105267451"/>
<evidence type="ECO:0000313" key="3">
    <source>
        <dbReference type="RefSeq" id="XP_011304617.1"/>
    </source>
</evidence>
<sequence length="435" mass="50288">MRRTDQFFLLFLFTCSLNFFQLCNCSSHIPCVKNSSGGKNKVKRNPHGGSYTMSCSSFTTTYESFLPLVDRAYWIKASKDEGFQDRISVSMYRYYMVQHLYARLAQIRVAKGLGDDEDQKFAKHVYGVASCVPYSIFVYLYNLGDLQIAPSSGKDLEDSKYFEYSVLMWPNREGHFGRVDNTNHWKYMSMPAPMVMAQAIQEDLLFTQNSSGSPYWDLKPDIRPFSNDFHPGLPTANLLGWAPATPLTHSQRHILHASGITENNFDVIYSRYMFNSKLLEILHAYFKASRQITMNIRSFYEDKLQHFGGREQLGWLERDLEVDVPFSRSISYVERNVRGKLHPLQAKSADNVEFSLILGLRVRKYTGPVNDWAVYDWENYRRVPDSWITTRNSVFEFGDLQGINGTDISVSQERDGIRMRFVDKSFNHLNYPGGD</sequence>
<dbReference type="AlphaFoldDB" id="A0A9R1U2C6"/>
<keyword evidence="1" id="KW-0732">Signal</keyword>
<evidence type="ECO:0000313" key="2">
    <source>
        <dbReference type="Proteomes" id="UP000694866"/>
    </source>
</evidence>
<accession>A0A9R1U2C6</accession>
<evidence type="ECO:0000256" key="1">
    <source>
        <dbReference type="SAM" id="SignalP"/>
    </source>
</evidence>
<dbReference type="RefSeq" id="XP_011304617.1">
    <property type="nucleotide sequence ID" value="XM_011306315.1"/>
</dbReference>
<dbReference type="Proteomes" id="UP000694866">
    <property type="component" value="Unplaced"/>
</dbReference>
<gene>
    <name evidence="3" type="primary">LOC105267451</name>
</gene>
<feature type="chain" id="PRO_5040407036" evidence="1">
    <location>
        <begin position="26"/>
        <end position="435"/>
    </location>
</feature>